<dbReference type="Gene3D" id="1.10.357.10">
    <property type="entry name" value="Tetracycline Repressor, domain 2"/>
    <property type="match status" value="1"/>
</dbReference>
<accession>A0A448T9Y5</accession>
<name>A0A448T9Y5_MANHA</name>
<protein>
    <submittedName>
        <fullName evidence="4">Probable dihydroxyacetone kinase regulator</fullName>
    </submittedName>
</protein>
<dbReference type="PANTHER" id="PTHR43479">
    <property type="entry name" value="ACREF/ENVCD OPERON REPRESSOR-RELATED"/>
    <property type="match status" value="1"/>
</dbReference>
<evidence type="ECO:0000313" key="4">
    <source>
        <dbReference type="EMBL" id="VEI76806.1"/>
    </source>
</evidence>
<evidence type="ECO:0000256" key="1">
    <source>
        <dbReference type="ARBA" id="ARBA00023125"/>
    </source>
</evidence>
<feature type="DNA-binding region" description="H-T-H motif" evidence="2">
    <location>
        <begin position="43"/>
        <end position="62"/>
    </location>
</feature>
<evidence type="ECO:0000256" key="2">
    <source>
        <dbReference type="PROSITE-ProRule" id="PRU00335"/>
    </source>
</evidence>
<dbReference type="PANTHER" id="PTHR43479:SF7">
    <property type="entry name" value="TETR-FAMILY TRANSCRIPTIONAL REGULATOR"/>
    <property type="match status" value="1"/>
</dbReference>
<sequence length="195" mass="22678">MLLIYRYLAQKMKKQDPRITRTKEIIQLAFMQILQTRDYSEITVQDILEKANINRSTFYKHYLNKDALATEIIEKLKAESLFPLLEQRFNTPKLEFALKAAPIINALKTTLQTLWKIDTHRVSLKRQIQAEVKKKYIEVVSSQPHSGVTDVEFQGKLFATLSITMMEHIIMSDSPLDPTSVQANLQQVLSYFMLE</sequence>
<dbReference type="GO" id="GO:0016301">
    <property type="term" value="F:kinase activity"/>
    <property type="evidence" value="ECO:0007669"/>
    <property type="project" value="UniProtKB-KW"/>
</dbReference>
<keyword evidence="1 2" id="KW-0238">DNA-binding</keyword>
<dbReference type="InterPro" id="IPR050624">
    <property type="entry name" value="HTH-type_Tx_Regulator"/>
</dbReference>
<dbReference type="SUPFAM" id="SSF46689">
    <property type="entry name" value="Homeodomain-like"/>
    <property type="match status" value="1"/>
</dbReference>
<dbReference type="GO" id="GO:0003677">
    <property type="term" value="F:DNA binding"/>
    <property type="evidence" value="ECO:0007669"/>
    <property type="project" value="UniProtKB-UniRule"/>
</dbReference>
<dbReference type="AlphaFoldDB" id="A0A448T9Y5"/>
<organism evidence="4 5">
    <name type="scientific">Mannheimia haemolytica</name>
    <name type="common">Pasteurella haemolytica</name>
    <dbReference type="NCBI Taxonomy" id="75985"/>
    <lineage>
        <taxon>Bacteria</taxon>
        <taxon>Pseudomonadati</taxon>
        <taxon>Pseudomonadota</taxon>
        <taxon>Gammaproteobacteria</taxon>
        <taxon>Pasteurellales</taxon>
        <taxon>Pasteurellaceae</taxon>
        <taxon>Mannheimia</taxon>
    </lineage>
</organism>
<evidence type="ECO:0000313" key="5">
    <source>
        <dbReference type="Proteomes" id="UP000271188"/>
    </source>
</evidence>
<gene>
    <name evidence="4" type="ORF">NCTC10643_01050</name>
</gene>
<dbReference type="EMBL" id="LR134495">
    <property type="protein sequence ID" value="VEI76806.1"/>
    <property type="molecule type" value="Genomic_DNA"/>
</dbReference>
<dbReference type="InterPro" id="IPR009057">
    <property type="entry name" value="Homeodomain-like_sf"/>
</dbReference>
<keyword evidence="4" id="KW-0808">Transferase</keyword>
<evidence type="ECO:0000259" key="3">
    <source>
        <dbReference type="PROSITE" id="PS50977"/>
    </source>
</evidence>
<dbReference type="RefSeq" id="WP_232019699.1">
    <property type="nucleotide sequence ID" value="NZ_LR134495.1"/>
</dbReference>
<dbReference type="PROSITE" id="PS50977">
    <property type="entry name" value="HTH_TETR_2"/>
    <property type="match status" value="1"/>
</dbReference>
<dbReference type="Proteomes" id="UP000271188">
    <property type="component" value="Chromosome"/>
</dbReference>
<dbReference type="InterPro" id="IPR001647">
    <property type="entry name" value="HTH_TetR"/>
</dbReference>
<proteinExistence type="predicted"/>
<reference evidence="4" key="1">
    <citation type="submission" date="2018-12" db="EMBL/GenBank/DDBJ databases">
        <authorList>
            <consortium name="Pathogen Informatics"/>
        </authorList>
    </citation>
    <scope>NUCLEOTIDE SEQUENCE [LARGE SCALE GENOMIC DNA]</scope>
    <source>
        <strain evidence="4">NCTC10643</strain>
    </source>
</reference>
<keyword evidence="4" id="KW-0418">Kinase</keyword>
<feature type="domain" description="HTH tetR-type" evidence="3">
    <location>
        <begin position="20"/>
        <end position="80"/>
    </location>
</feature>
<dbReference type="Pfam" id="PF00440">
    <property type="entry name" value="TetR_N"/>
    <property type="match status" value="1"/>
</dbReference>